<keyword evidence="1" id="KW-0732">Signal</keyword>
<feature type="chain" id="PRO_5015469414" evidence="1">
    <location>
        <begin position="24"/>
        <end position="163"/>
    </location>
</feature>
<dbReference type="RefSeq" id="WP_065906859.1">
    <property type="nucleotide sequence ID" value="NZ_MAUE01000032.1"/>
</dbReference>
<dbReference type="Proteomes" id="UP000240571">
    <property type="component" value="Unassembled WGS sequence"/>
</dbReference>
<evidence type="ECO:0000313" key="3">
    <source>
        <dbReference type="EMBL" id="PTC33124.1"/>
    </source>
</evidence>
<dbReference type="Pfam" id="PF04449">
    <property type="entry name" value="Fimbrial_CS1"/>
    <property type="match status" value="1"/>
</dbReference>
<evidence type="ECO:0000256" key="1">
    <source>
        <dbReference type="SAM" id="SignalP"/>
    </source>
</evidence>
<organism evidence="3 5">
    <name type="scientific">Pseudomonas aylmerensis</name>
    <dbReference type="NCBI Taxonomy" id="1869229"/>
    <lineage>
        <taxon>Bacteria</taxon>
        <taxon>Pseudomonadati</taxon>
        <taxon>Pseudomonadota</taxon>
        <taxon>Gammaproteobacteria</taxon>
        <taxon>Pseudomonadales</taxon>
        <taxon>Pseudomonadaceae</taxon>
        <taxon>Pseudomonas</taxon>
    </lineage>
</organism>
<evidence type="ECO:0000313" key="5">
    <source>
        <dbReference type="Proteomes" id="UP000240571"/>
    </source>
</evidence>
<reference evidence="3 5" key="2">
    <citation type="submission" date="2018-03" db="EMBL/GenBank/DDBJ databases">
        <title>Diversity of bacteria associated with corn roots inoculated with woodland soils in Canada, and Description of Pseudomonas aylmerense sp. nov.</title>
        <authorList>
            <person name="Tambong J.T."/>
            <person name="Xu R."/>
            <person name="Tchagang C."/>
        </authorList>
    </citation>
    <scope>NUCLEOTIDE SEQUENCE [LARGE SCALE GENOMIC DNA]</scope>
    <source>
        <strain evidence="3 5">S1E44</strain>
    </source>
</reference>
<evidence type="ECO:0000313" key="4">
    <source>
        <dbReference type="Proteomes" id="UP000095081"/>
    </source>
</evidence>
<reference evidence="2 4" key="1">
    <citation type="submission" date="2016-06" db="EMBL/GenBank/DDBJ databases">
        <title>Draft genome sequence of Pseudomonas sp. S1E40, a novel strain antagonistic activity to fungal plant pathogen.</title>
        <authorList>
            <person name="Tambong J.T."/>
            <person name="Tchagang C."/>
            <person name="Xu R."/>
        </authorList>
    </citation>
    <scope>NUCLEOTIDE SEQUENCE [LARGE SCALE GENOMIC DNA]</scope>
    <source>
        <strain evidence="2 4">S1E40</strain>
    </source>
</reference>
<dbReference type="Proteomes" id="UP000095081">
    <property type="component" value="Unassembled WGS sequence"/>
</dbReference>
<accession>A0A2T4GBR3</accession>
<dbReference type="GO" id="GO:0009289">
    <property type="term" value="C:pilus"/>
    <property type="evidence" value="ECO:0007669"/>
    <property type="project" value="InterPro"/>
</dbReference>
<dbReference type="OrthoDB" id="7026515at2"/>
<keyword evidence="4" id="KW-1185">Reference proteome</keyword>
<comment type="caution">
    <text evidence="3">The sequence shown here is derived from an EMBL/GenBank/DDBJ whole genome shotgun (WGS) entry which is preliminary data.</text>
</comment>
<dbReference type="InterPro" id="IPR007540">
    <property type="entry name" value="Fimbrial_CS1-type"/>
</dbReference>
<gene>
    <name evidence="2" type="ORF">BBG20_21420</name>
    <name evidence="3" type="ORF">C9382_00650</name>
</gene>
<dbReference type="Gene3D" id="2.60.40.2040">
    <property type="entry name" value="CFA/I fimbrial subunit E, pilin domain"/>
    <property type="match status" value="1"/>
</dbReference>
<sequence length="163" mass="16910">MLKKTAFVLPLVALAIGSSSAFAAGEASSVINIKATIPTKQFHVLPRDPNFGRDETMNYNPVTGELSSLRATYDLKNTDGSIHAYIEGGPASLTNGTSAIALTNTFNGVVLTGAPLEVADDASTTPGTQADLVVAAAKPADGVSGLFTTNYTIVFDHVPRVTQ</sequence>
<dbReference type="AlphaFoldDB" id="A0A2T4GBR3"/>
<protein>
    <submittedName>
        <fullName evidence="3">Adhesin</fullName>
    </submittedName>
</protein>
<feature type="signal peptide" evidence="1">
    <location>
        <begin position="1"/>
        <end position="23"/>
    </location>
</feature>
<proteinExistence type="predicted"/>
<dbReference type="EMBL" id="PYWW01000003">
    <property type="protein sequence ID" value="PTC33124.1"/>
    <property type="molecule type" value="Genomic_DNA"/>
</dbReference>
<evidence type="ECO:0000313" key="2">
    <source>
        <dbReference type="EMBL" id="OCW23439.1"/>
    </source>
</evidence>
<dbReference type="EMBL" id="MAUE01000032">
    <property type="protein sequence ID" value="OCW23439.1"/>
    <property type="molecule type" value="Genomic_DNA"/>
</dbReference>
<name>A0A2T4GBR3_9PSED</name>